<sequence>MIIQFYIIKCIFIKKKEKTIYKLKMIRLRQCLEFAEKSFANNSKHLYEYRIHEKGNSFPLKQQNTTYNLKLIQLYRHQRINYKRVECIILHTRIIILEIMCNALILASPAIPITNQLQYILCKDLQAHCSKQQCPNQRLQLCSMRYNYQIS</sequence>
<gene>
    <name evidence="1" type="ORF">POCTA_138.1.T1840026</name>
</gene>
<dbReference type="Proteomes" id="UP000683925">
    <property type="component" value="Unassembled WGS sequence"/>
</dbReference>
<evidence type="ECO:0000313" key="1">
    <source>
        <dbReference type="EMBL" id="CAD8214646.1"/>
    </source>
</evidence>
<reference evidence="1" key="1">
    <citation type="submission" date="2021-01" db="EMBL/GenBank/DDBJ databases">
        <authorList>
            <consortium name="Genoscope - CEA"/>
            <person name="William W."/>
        </authorList>
    </citation>
    <scope>NUCLEOTIDE SEQUENCE</scope>
</reference>
<organism evidence="1 2">
    <name type="scientific">Paramecium octaurelia</name>
    <dbReference type="NCBI Taxonomy" id="43137"/>
    <lineage>
        <taxon>Eukaryota</taxon>
        <taxon>Sar</taxon>
        <taxon>Alveolata</taxon>
        <taxon>Ciliophora</taxon>
        <taxon>Intramacronucleata</taxon>
        <taxon>Oligohymenophorea</taxon>
        <taxon>Peniculida</taxon>
        <taxon>Parameciidae</taxon>
        <taxon>Paramecium</taxon>
    </lineage>
</organism>
<accession>A0A8S1YIP8</accession>
<dbReference type="AlphaFoldDB" id="A0A8S1YIP8"/>
<dbReference type="EMBL" id="CAJJDP010000188">
    <property type="protein sequence ID" value="CAD8214646.1"/>
    <property type="molecule type" value="Genomic_DNA"/>
</dbReference>
<proteinExistence type="predicted"/>
<keyword evidence="2" id="KW-1185">Reference proteome</keyword>
<protein>
    <submittedName>
        <fullName evidence="1">Uncharacterized protein</fullName>
    </submittedName>
</protein>
<name>A0A8S1YIP8_PAROT</name>
<comment type="caution">
    <text evidence="1">The sequence shown here is derived from an EMBL/GenBank/DDBJ whole genome shotgun (WGS) entry which is preliminary data.</text>
</comment>
<evidence type="ECO:0000313" key="2">
    <source>
        <dbReference type="Proteomes" id="UP000683925"/>
    </source>
</evidence>